<dbReference type="EMBL" id="JANJYJ010000008">
    <property type="protein sequence ID" value="KAK3193617.1"/>
    <property type="molecule type" value="Genomic_DNA"/>
</dbReference>
<dbReference type="InterPro" id="IPR002156">
    <property type="entry name" value="RNaseH_domain"/>
</dbReference>
<dbReference type="CDD" id="cd06222">
    <property type="entry name" value="RNase_H_like"/>
    <property type="match status" value="1"/>
</dbReference>
<evidence type="ECO:0000259" key="1">
    <source>
        <dbReference type="PROSITE" id="PS50879"/>
    </source>
</evidence>
<protein>
    <recommendedName>
        <fullName evidence="1">RNase H type-1 domain-containing protein</fullName>
    </recommendedName>
</protein>
<proteinExistence type="predicted"/>
<keyword evidence="3" id="KW-1185">Reference proteome</keyword>
<evidence type="ECO:0000313" key="2">
    <source>
        <dbReference type="EMBL" id="KAK3193617.1"/>
    </source>
</evidence>
<dbReference type="GO" id="GO:0003676">
    <property type="term" value="F:nucleic acid binding"/>
    <property type="evidence" value="ECO:0007669"/>
    <property type="project" value="InterPro"/>
</dbReference>
<dbReference type="InterPro" id="IPR012337">
    <property type="entry name" value="RNaseH-like_sf"/>
</dbReference>
<evidence type="ECO:0000313" key="3">
    <source>
        <dbReference type="Proteomes" id="UP001281410"/>
    </source>
</evidence>
<accession>A0AAD9ZVC3</accession>
<dbReference type="SUPFAM" id="SSF53098">
    <property type="entry name" value="Ribonuclease H-like"/>
    <property type="match status" value="1"/>
</dbReference>
<dbReference type="InterPro" id="IPR036397">
    <property type="entry name" value="RNaseH_sf"/>
</dbReference>
<dbReference type="PROSITE" id="PS50879">
    <property type="entry name" value="RNASE_H_1"/>
    <property type="match status" value="1"/>
</dbReference>
<dbReference type="InterPro" id="IPR044730">
    <property type="entry name" value="RNase_H-like_dom_plant"/>
</dbReference>
<dbReference type="PANTHER" id="PTHR47723:SF22">
    <property type="entry name" value="RNASE H TYPE-1 DOMAIN-CONTAINING PROTEIN"/>
    <property type="match status" value="1"/>
</dbReference>
<name>A0AAD9ZVC3_9ROSI</name>
<comment type="caution">
    <text evidence="2">The sequence shown here is derived from an EMBL/GenBank/DDBJ whole genome shotgun (WGS) entry which is preliminary data.</text>
</comment>
<feature type="domain" description="RNase H type-1" evidence="1">
    <location>
        <begin position="146"/>
        <end position="241"/>
    </location>
</feature>
<dbReference type="Pfam" id="PF13456">
    <property type="entry name" value="RVT_3"/>
    <property type="match status" value="1"/>
</dbReference>
<dbReference type="AlphaFoldDB" id="A0AAD9ZVC3"/>
<dbReference type="InterPro" id="IPR053151">
    <property type="entry name" value="RNase_H-like"/>
</dbReference>
<dbReference type="Gene3D" id="3.30.420.10">
    <property type="entry name" value="Ribonuclease H-like superfamily/Ribonuclease H"/>
    <property type="match status" value="1"/>
</dbReference>
<gene>
    <name evidence="2" type="ORF">Dsin_024927</name>
</gene>
<dbReference type="GO" id="GO:0004523">
    <property type="term" value="F:RNA-DNA hybrid ribonuclease activity"/>
    <property type="evidence" value="ECO:0007669"/>
    <property type="project" value="InterPro"/>
</dbReference>
<reference evidence="2" key="1">
    <citation type="journal article" date="2023" name="Plant J.">
        <title>Genome sequences and population genomics provide insights into the demographic history, inbreeding, and mutation load of two 'living fossil' tree species of Dipteronia.</title>
        <authorList>
            <person name="Feng Y."/>
            <person name="Comes H.P."/>
            <person name="Chen J."/>
            <person name="Zhu S."/>
            <person name="Lu R."/>
            <person name="Zhang X."/>
            <person name="Li P."/>
            <person name="Qiu J."/>
            <person name="Olsen K.M."/>
            <person name="Qiu Y."/>
        </authorList>
    </citation>
    <scope>NUCLEOTIDE SEQUENCE</scope>
    <source>
        <strain evidence="2">NBL</strain>
    </source>
</reference>
<dbReference type="PANTHER" id="PTHR47723">
    <property type="entry name" value="OS05G0353850 PROTEIN"/>
    <property type="match status" value="1"/>
</dbReference>
<organism evidence="2 3">
    <name type="scientific">Dipteronia sinensis</name>
    <dbReference type="NCBI Taxonomy" id="43782"/>
    <lineage>
        <taxon>Eukaryota</taxon>
        <taxon>Viridiplantae</taxon>
        <taxon>Streptophyta</taxon>
        <taxon>Embryophyta</taxon>
        <taxon>Tracheophyta</taxon>
        <taxon>Spermatophyta</taxon>
        <taxon>Magnoliopsida</taxon>
        <taxon>eudicotyledons</taxon>
        <taxon>Gunneridae</taxon>
        <taxon>Pentapetalae</taxon>
        <taxon>rosids</taxon>
        <taxon>malvids</taxon>
        <taxon>Sapindales</taxon>
        <taxon>Sapindaceae</taxon>
        <taxon>Hippocastanoideae</taxon>
        <taxon>Acereae</taxon>
        <taxon>Dipteronia</taxon>
    </lineage>
</organism>
<dbReference type="Proteomes" id="UP001281410">
    <property type="component" value="Unassembled WGS sequence"/>
</dbReference>
<sequence>MERFWILKIGSGRGGIGIYALGNLALIRKKTNEDVFYLSGIAFQFEDTLGTLSHGPSRLMERAWCSMFFTVVWTIWECRNQLIFEGKEPEVSQAADLVKFRIVWWFKHLRSGSKETVNSLLLNLKDLCVDHTKVKRTNIEDWISPSADILKFNVDGSVIGKPGPSGIGGVLRDLNGKVLCLFSYYMEIMDSNTTELWAITKAVELILSNPNLRGCDIWVVSDSKVAVLWVNNGEFGSIAQV</sequence>